<proteinExistence type="predicted"/>
<dbReference type="Proteomes" id="UP000321577">
    <property type="component" value="Unassembled WGS sequence"/>
</dbReference>
<organism evidence="3 4">
    <name type="scientific">Brevifollis gellanilyticus</name>
    <dbReference type="NCBI Taxonomy" id="748831"/>
    <lineage>
        <taxon>Bacteria</taxon>
        <taxon>Pseudomonadati</taxon>
        <taxon>Verrucomicrobiota</taxon>
        <taxon>Verrucomicrobiia</taxon>
        <taxon>Verrucomicrobiales</taxon>
        <taxon>Verrucomicrobiaceae</taxon>
    </lineage>
</organism>
<sequence length="328" mass="36861">MNIVAGLPRSPRLFVLIMLLTGLVIGAAQAQNSTSNVQQADMARQQSVAQGAWGSNLADEDDDSASSTPAAPTMAGDEEYGEQRILIRKASWAPWSLEADIETLWTDNVALGSQNMEEDTYLRTGFRVGYSNRVVGNLFFNASWDYHTVRHSEYTDLDFDLGRGDIGLMYLLPKLKDTFLVTRYSYYRLSEAGLGTKLYDDHVASVGLQKTWKISRGQQIFAGLYADWSTAPEPWAAGRHEYSLFTGWRLRLTDALSLQLSYRGARYQYRTGERQDWNHVMMANVSYNITDWLRAGVTGSYTINRSSGPAFDYENFIIGAGLTAHFEF</sequence>
<protein>
    <recommendedName>
        <fullName evidence="5">DUF560 domain-containing protein</fullName>
    </recommendedName>
</protein>
<feature type="signal peptide" evidence="2">
    <location>
        <begin position="1"/>
        <end position="30"/>
    </location>
</feature>
<dbReference type="EMBL" id="BKAG01000032">
    <property type="protein sequence ID" value="GEP44575.1"/>
    <property type="molecule type" value="Genomic_DNA"/>
</dbReference>
<comment type="caution">
    <text evidence="3">The sequence shown here is derived from an EMBL/GenBank/DDBJ whole genome shotgun (WGS) entry which is preliminary data.</text>
</comment>
<feature type="region of interest" description="Disordered" evidence="1">
    <location>
        <begin position="55"/>
        <end position="79"/>
    </location>
</feature>
<feature type="chain" id="PRO_5021777115" description="DUF560 domain-containing protein" evidence="2">
    <location>
        <begin position="31"/>
        <end position="328"/>
    </location>
</feature>
<dbReference type="SUPFAM" id="SSF56935">
    <property type="entry name" value="Porins"/>
    <property type="match status" value="1"/>
</dbReference>
<keyword evidence="2" id="KW-0732">Signal</keyword>
<evidence type="ECO:0008006" key="5">
    <source>
        <dbReference type="Google" id="ProtNLM"/>
    </source>
</evidence>
<evidence type="ECO:0000313" key="3">
    <source>
        <dbReference type="EMBL" id="GEP44575.1"/>
    </source>
</evidence>
<dbReference type="RefSeq" id="WP_218033039.1">
    <property type="nucleotide sequence ID" value="NZ_BKAG01000032.1"/>
</dbReference>
<evidence type="ECO:0000256" key="2">
    <source>
        <dbReference type="SAM" id="SignalP"/>
    </source>
</evidence>
<dbReference type="AlphaFoldDB" id="A0A512MCW6"/>
<evidence type="ECO:0000313" key="4">
    <source>
        <dbReference type="Proteomes" id="UP000321577"/>
    </source>
</evidence>
<accession>A0A512MCW6</accession>
<name>A0A512MCW6_9BACT</name>
<gene>
    <name evidence="3" type="ORF">BGE01nite_38660</name>
</gene>
<evidence type="ECO:0000256" key="1">
    <source>
        <dbReference type="SAM" id="MobiDB-lite"/>
    </source>
</evidence>
<keyword evidence="4" id="KW-1185">Reference proteome</keyword>
<reference evidence="3 4" key="1">
    <citation type="submission" date="2019-07" db="EMBL/GenBank/DDBJ databases">
        <title>Whole genome shotgun sequence of Brevifollis gellanilyticus NBRC 108608.</title>
        <authorList>
            <person name="Hosoyama A."/>
            <person name="Uohara A."/>
            <person name="Ohji S."/>
            <person name="Ichikawa N."/>
        </authorList>
    </citation>
    <scope>NUCLEOTIDE SEQUENCE [LARGE SCALE GENOMIC DNA]</scope>
    <source>
        <strain evidence="3 4">NBRC 108608</strain>
    </source>
</reference>